<reference evidence="1" key="1">
    <citation type="journal article" date="2014" name="Front. Microbiol.">
        <title>High frequency of phylogenetically diverse reductive dehalogenase-homologous genes in deep subseafloor sedimentary metagenomes.</title>
        <authorList>
            <person name="Kawai M."/>
            <person name="Futagami T."/>
            <person name="Toyoda A."/>
            <person name="Takaki Y."/>
            <person name="Nishi S."/>
            <person name="Hori S."/>
            <person name="Arai W."/>
            <person name="Tsubouchi T."/>
            <person name="Morono Y."/>
            <person name="Uchiyama I."/>
            <person name="Ito T."/>
            <person name="Fujiyama A."/>
            <person name="Inagaki F."/>
            <person name="Takami H."/>
        </authorList>
    </citation>
    <scope>NUCLEOTIDE SEQUENCE</scope>
    <source>
        <strain evidence="1">Expedition CK06-06</strain>
    </source>
</reference>
<gene>
    <name evidence="1" type="ORF">S01H1_03884</name>
</gene>
<comment type="caution">
    <text evidence="1">The sequence shown here is derived from an EMBL/GenBank/DDBJ whole genome shotgun (WGS) entry which is preliminary data.</text>
</comment>
<organism evidence="1">
    <name type="scientific">marine sediment metagenome</name>
    <dbReference type="NCBI Taxonomy" id="412755"/>
    <lineage>
        <taxon>unclassified sequences</taxon>
        <taxon>metagenomes</taxon>
        <taxon>ecological metagenomes</taxon>
    </lineage>
</organism>
<protein>
    <submittedName>
        <fullName evidence="1">Uncharacterized protein</fullName>
    </submittedName>
</protein>
<accession>X0T0C6</accession>
<sequence>MDEYDERVENAARHTEILRHPRQHLSTFGITNIYYYLVTEPVYTELVESASETVIREGRVIAERPKIVTPYYLTHLEGFSYDARKYFEMLLRMHGADTPGLLYTYKNEPKELNIVSDSWMLVVEKLNRDIDARGDPMTSIIKGQDDLWDVSLLKFIYEITSRSLQSNIAQLGSRGLLGMSHGGVPIEARQHIEELFTRVASGECPAHDLEAELNRWGVFPEYQDRFFALVKDKK</sequence>
<dbReference type="AlphaFoldDB" id="X0T0C6"/>
<proteinExistence type="predicted"/>
<dbReference type="EMBL" id="BARS01002081">
    <property type="protein sequence ID" value="GAF80841.1"/>
    <property type="molecule type" value="Genomic_DNA"/>
</dbReference>
<name>X0T0C6_9ZZZZ</name>
<evidence type="ECO:0000313" key="1">
    <source>
        <dbReference type="EMBL" id="GAF80841.1"/>
    </source>
</evidence>